<evidence type="ECO:0000256" key="4">
    <source>
        <dbReference type="ARBA" id="ARBA00023118"/>
    </source>
</evidence>
<dbReference type="GO" id="GO:0003723">
    <property type="term" value="F:RNA binding"/>
    <property type="evidence" value="ECO:0007669"/>
    <property type="project" value="UniProtKB-KW"/>
</dbReference>
<dbReference type="OrthoDB" id="9790529at2"/>
<gene>
    <name evidence="5" type="ordered locus">Desac_1723</name>
</gene>
<dbReference type="EMBL" id="CP002629">
    <property type="protein sequence ID" value="AEB09564.1"/>
    <property type="molecule type" value="Genomic_DNA"/>
</dbReference>
<reference evidence="6" key="2">
    <citation type="submission" date="2011-03" db="EMBL/GenBank/DDBJ databases">
        <title>The complete genome of Desulfobacca acetoxidans DSM 11109.</title>
        <authorList>
            <consortium name="US DOE Joint Genome Institute (JGI-PGF)"/>
            <person name="Lucas S."/>
            <person name="Copeland A."/>
            <person name="Lapidus A."/>
            <person name="Bruce D."/>
            <person name="Goodwin L."/>
            <person name="Pitluck S."/>
            <person name="Peters L."/>
            <person name="Kyrpides N."/>
            <person name="Mavromatis K."/>
            <person name="Ivanova N."/>
            <person name="Ovchinnikova G."/>
            <person name="Teshima H."/>
            <person name="Detter J.C."/>
            <person name="Han C."/>
            <person name="Land M."/>
            <person name="Hauser L."/>
            <person name="Markowitz V."/>
            <person name="Cheng J.-F."/>
            <person name="Hugenholtz P."/>
            <person name="Woyke T."/>
            <person name="Wu D."/>
            <person name="Spring S."/>
            <person name="Schueler E."/>
            <person name="Brambilla E."/>
            <person name="Klenk H.-P."/>
            <person name="Eisen J.A."/>
        </authorList>
    </citation>
    <scope>NUCLEOTIDE SEQUENCE [LARGE SCALE GENOMIC DNA]</scope>
    <source>
        <strain evidence="6">ATCC 700848 / DSM 11109 / ASRB2</strain>
    </source>
</reference>
<dbReference type="NCBIfam" id="TIGR01903">
    <property type="entry name" value="cas5_csm4"/>
    <property type="match status" value="1"/>
</dbReference>
<evidence type="ECO:0000256" key="1">
    <source>
        <dbReference type="ARBA" id="ARBA00005772"/>
    </source>
</evidence>
<keyword evidence="6" id="KW-1185">Reference proteome</keyword>
<evidence type="ECO:0000256" key="3">
    <source>
        <dbReference type="ARBA" id="ARBA00022884"/>
    </source>
</evidence>
<keyword evidence="3" id="KW-0694">RNA-binding</keyword>
<dbReference type="STRING" id="880072.Desac_1723"/>
<comment type="similarity">
    <text evidence="1">Belongs to the CRISPR-associated Csm4 family.</text>
</comment>
<reference evidence="5 6" key="1">
    <citation type="journal article" date="2011" name="Stand. Genomic Sci.">
        <title>Complete genome sequence of the acetate-degrading sulfate reducer Desulfobacca acetoxidans type strain (ASRB2).</title>
        <authorList>
            <person name="Goker M."/>
            <person name="Teshima H."/>
            <person name="Lapidus A."/>
            <person name="Nolan M."/>
            <person name="Lucas S."/>
            <person name="Hammon N."/>
            <person name="Deshpande S."/>
            <person name="Cheng J.F."/>
            <person name="Tapia R."/>
            <person name="Han C."/>
            <person name="Goodwin L."/>
            <person name="Pitluck S."/>
            <person name="Huntemann M."/>
            <person name="Liolios K."/>
            <person name="Ivanova N."/>
            <person name="Pagani I."/>
            <person name="Mavromatis K."/>
            <person name="Ovchinikova G."/>
            <person name="Pati A."/>
            <person name="Chen A."/>
            <person name="Palaniappan K."/>
            <person name="Land M."/>
            <person name="Hauser L."/>
            <person name="Brambilla E.M."/>
            <person name="Rohde M."/>
            <person name="Spring S."/>
            <person name="Detter J.C."/>
            <person name="Woyke T."/>
            <person name="Bristow J."/>
            <person name="Eisen J.A."/>
            <person name="Markowitz V."/>
            <person name="Hugenholtz P."/>
            <person name="Kyrpides N.C."/>
            <person name="Klenk H.P."/>
        </authorList>
    </citation>
    <scope>NUCLEOTIDE SEQUENCE [LARGE SCALE GENOMIC DNA]</scope>
    <source>
        <strain evidence="6">ATCC 700848 / DSM 11109 / ASRB2</strain>
    </source>
</reference>
<accession>F2NCZ0</accession>
<evidence type="ECO:0000256" key="2">
    <source>
        <dbReference type="ARBA" id="ARBA00016109"/>
    </source>
</evidence>
<dbReference type="AlphaFoldDB" id="F2NCZ0"/>
<dbReference type="HOGENOM" id="CLU_076034_0_0_7"/>
<dbReference type="GO" id="GO:0051607">
    <property type="term" value="P:defense response to virus"/>
    <property type="evidence" value="ECO:0007669"/>
    <property type="project" value="UniProtKB-KW"/>
</dbReference>
<name>F2NCZ0_DESAR</name>
<dbReference type="KEGG" id="dao:Desac_1723"/>
<evidence type="ECO:0000313" key="5">
    <source>
        <dbReference type="EMBL" id="AEB09564.1"/>
    </source>
</evidence>
<organism evidence="5 6">
    <name type="scientific">Desulfobacca acetoxidans (strain ATCC 700848 / DSM 11109 / ASRB2)</name>
    <dbReference type="NCBI Taxonomy" id="880072"/>
    <lineage>
        <taxon>Bacteria</taxon>
        <taxon>Pseudomonadati</taxon>
        <taxon>Thermodesulfobacteriota</taxon>
        <taxon>Desulfobaccia</taxon>
        <taxon>Desulfobaccales</taxon>
        <taxon>Desulfobaccaceae</taxon>
        <taxon>Desulfobacca</taxon>
    </lineage>
</organism>
<sequence length="345" mass="39407">MPTYEVCLWPRSSFEFVPRAETLFGAICWTIRSFWGENKLTDILAEFSRKPPFLLSSSFPCQRLRSGKIIHYLPRPILRPLSLNDIVGCCTEAKPDHKGLSYDSPGQSAFTWIMEQYKQCRKIAFITSAALDLFSSASDELPLFKAFLEGQLQEPKWRSNQGMAKTKIDRLGQATSGAGNLFFQEEQFLSQGWGLYFLVRTDHWSDLIYPVFRFLEDSGIGRNAHTGRNQFRLEWTAEPDWLPSGKGPRFICLSPYCQNIGDDIDWDASTYGVKSFQGAVESREEFAGSPVWKRRFLMVQEGSCLIASQVKDYYGCLVPSSEIKGKTVYTYAITWPLHLDMPKED</sequence>
<proteinExistence type="inferred from homology"/>
<dbReference type="Proteomes" id="UP000000483">
    <property type="component" value="Chromosome"/>
</dbReference>
<dbReference type="RefSeq" id="WP_013706674.1">
    <property type="nucleotide sequence ID" value="NC_015388.1"/>
</dbReference>
<dbReference type="InterPro" id="IPR005510">
    <property type="entry name" value="Csm4"/>
</dbReference>
<dbReference type="eggNOG" id="COG1567">
    <property type="taxonomic scope" value="Bacteria"/>
</dbReference>
<protein>
    <recommendedName>
        <fullName evidence="2">CRISPR system Cms protein Csm4</fullName>
    </recommendedName>
</protein>
<evidence type="ECO:0000313" key="6">
    <source>
        <dbReference type="Proteomes" id="UP000000483"/>
    </source>
</evidence>
<keyword evidence="4" id="KW-0051">Antiviral defense</keyword>